<dbReference type="GO" id="GO:0004617">
    <property type="term" value="F:phosphoglycerate dehydrogenase activity"/>
    <property type="evidence" value="ECO:0007669"/>
    <property type="project" value="TreeGrafter"/>
</dbReference>
<keyword evidence="3" id="KW-1185">Reference proteome</keyword>
<accession>V4VPC6</accession>
<organism evidence="2 3">
    <name type="scientific">Citrus clementina</name>
    <name type="common">Clementine</name>
    <name type="synonym">Citrus deliciosa x Citrus sinensis</name>
    <dbReference type="NCBI Taxonomy" id="85681"/>
    <lineage>
        <taxon>Eukaryota</taxon>
        <taxon>Viridiplantae</taxon>
        <taxon>Streptophyta</taxon>
        <taxon>Embryophyta</taxon>
        <taxon>Tracheophyta</taxon>
        <taxon>Spermatophyta</taxon>
        <taxon>Magnoliopsida</taxon>
        <taxon>eudicotyledons</taxon>
        <taxon>Gunneridae</taxon>
        <taxon>Pentapetalae</taxon>
        <taxon>rosids</taxon>
        <taxon>malvids</taxon>
        <taxon>Sapindales</taxon>
        <taxon>Rutaceae</taxon>
        <taxon>Aurantioideae</taxon>
        <taxon>Citrus</taxon>
    </lineage>
</organism>
<dbReference type="SUPFAM" id="SSF51735">
    <property type="entry name" value="NAD(P)-binding Rossmann-fold domains"/>
    <property type="match status" value="1"/>
</dbReference>
<gene>
    <name evidence="2" type="ORF">CICLE_v10020311mg</name>
</gene>
<dbReference type="AlphaFoldDB" id="V4VPC6"/>
<reference evidence="2 3" key="1">
    <citation type="submission" date="2013-10" db="EMBL/GenBank/DDBJ databases">
        <authorList>
            <consortium name="International Citrus Genome Consortium"/>
            <person name="Jenkins J."/>
            <person name="Schmutz J."/>
            <person name="Prochnik S."/>
            <person name="Rokhsar D."/>
            <person name="Gmitter F."/>
            <person name="Ollitrault P."/>
            <person name="Machado M."/>
            <person name="Talon M."/>
            <person name="Wincker P."/>
            <person name="Jaillon O."/>
            <person name="Morgante M."/>
        </authorList>
    </citation>
    <scope>NUCLEOTIDE SEQUENCE</scope>
    <source>
        <strain evidence="3">cv. Clemenules</strain>
    </source>
</reference>
<dbReference type="Gramene" id="ESR54764">
    <property type="protein sequence ID" value="ESR54764"/>
    <property type="gene ID" value="CICLE_v10020311mg"/>
</dbReference>
<evidence type="ECO:0000313" key="2">
    <source>
        <dbReference type="EMBL" id="ESR54764.1"/>
    </source>
</evidence>
<dbReference type="GO" id="GO:0051287">
    <property type="term" value="F:NAD binding"/>
    <property type="evidence" value="ECO:0007669"/>
    <property type="project" value="InterPro"/>
</dbReference>
<dbReference type="Gene3D" id="3.40.50.720">
    <property type="entry name" value="NAD(P)-binding Rossmann-like Domain"/>
    <property type="match status" value="2"/>
</dbReference>
<dbReference type="EMBL" id="KI536661">
    <property type="protein sequence ID" value="ESR54764.1"/>
    <property type="molecule type" value="Genomic_DNA"/>
</dbReference>
<dbReference type="Proteomes" id="UP000030687">
    <property type="component" value="Unassembled WGS sequence"/>
</dbReference>
<feature type="domain" description="D-isomer specific 2-hydroxyacid dehydrogenase catalytic" evidence="1">
    <location>
        <begin position="101"/>
        <end position="232"/>
    </location>
</feature>
<name>V4VPC6_CITCL</name>
<evidence type="ECO:0000313" key="3">
    <source>
        <dbReference type="Proteomes" id="UP000030687"/>
    </source>
</evidence>
<dbReference type="Pfam" id="PF00389">
    <property type="entry name" value="2-Hacid_dh"/>
    <property type="match status" value="1"/>
</dbReference>
<dbReference type="PANTHER" id="PTHR42938">
    <property type="entry name" value="FORMATE DEHYDROGENASE 1"/>
    <property type="match status" value="1"/>
</dbReference>
<proteinExistence type="predicted"/>
<dbReference type="InterPro" id="IPR006139">
    <property type="entry name" value="D-isomer_2_OHA_DH_cat_dom"/>
</dbReference>
<dbReference type="SUPFAM" id="SSF52283">
    <property type="entry name" value="Formate/glycerate dehydrogenase catalytic domain-like"/>
    <property type="match status" value="1"/>
</dbReference>
<evidence type="ECO:0000259" key="1">
    <source>
        <dbReference type="Pfam" id="PF00389"/>
    </source>
</evidence>
<dbReference type="PANTHER" id="PTHR42938:SF25">
    <property type="entry name" value="D-ISOMER SPECIFIC 2-HYDROXYACID DEHYDROGENASE FAMILY PROTEIN"/>
    <property type="match status" value="1"/>
</dbReference>
<sequence>MAFKPKSIWRLAKIVNFHLGLPSLVPNGCGFASDLRFFRKWECCSAGGAGVLAQTRDSQSTGFQENLNLLSNISKMEGMARSSDKNITRVLFCGPHFPASHNYTKEYLQNYPSIQVDVVPISDVPDVIANYHLCVVKTMRLDSNCISRANQMKLIMQFGVGLEGVDINAATRCGIKVARIPGDVTGNAASCAELTIYLMLGLLRKQNEMRMAIEQKKLGVPTGETLLGKTVFILGFGNIGVELAKRLRPFGVKIIATKRSWASHSQVSCQSSGMLGPLSDGETHH</sequence>
<dbReference type="InterPro" id="IPR036291">
    <property type="entry name" value="NAD(P)-bd_dom_sf"/>
</dbReference>
<protein>
    <recommendedName>
        <fullName evidence="1">D-isomer specific 2-hydroxyacid dehydrogenase catalytic domain-containing protein</fullName>
    </recommendedName>
</protein>